<keyword evidence="2" id="KW-1185">Reference proteome</keyword>
<evidence type="ECO:0000313" key="1">
    <source>
        <dbReference type="EMBL" id="KAG6588878.1"/>
    </source>
</evidence>
<proteinExistence type="predicted"/>
<gene>
    <name evidence="1" type="ORF">SDJN03_17443</name>
</gene>
<protein>
    <submittedName>
        <fullName evidence="1">Uncharacterized protein</fullName>
    </submittedName>
</protein>
<feature type="non-terminal residue" evidence="1">
    <location>
        <position position="1"/>
    </location>
</feature>
<organism evidence="1 2">
    <name type="scientific">Cucurbita argyrosperma subsp. sororia</name>
    <dbReference type="NCBI Taxonomy" id="37648"/>
    <lineage>
        <taxon>Eukaryota</taxon>
        <taxon>Viridiplantae</taxon>
        <taxon>Streptophyta</taxon>
        <taxon>Embryophyta</taxon>
        <taxon>Tracheophyta</taxon>
        <taxon>Spermatophyta</taxon>
        <taxon>Magnoliopsida</taxon>
        <taxon>eudicotyledons</taxon>
        <taxon>Gunneridae</taxon>
        <taxon>Pentapetalae</taxon>
        <taxon>rosids</taxon>
        <taxon>fabids</taxon>
        <taxon>Cucurbitales</taxon>
        <taxon>Cucurbitaceae</taxon>
        <taxon>Cucurbiteae</taxon>
        <taxon>Cucurbita</taxon>
    </lineage>
</organism>
<dbReference type="AlphaFoldDB" id="A0AAV6MXA4"/>
<reference evidence="1 2" key="1">
    <citation type="journal article" date="2021" name="Hortic Res">
        <title>The domestication of Cucurbita argyrosperma as revealed by the genome of its wild relative.</title>
        <authorList>
            <person name="Barrera-Redondo J."/>
            <person name="Sanchez-de la Vega G."/>
            <person name="Aguirre-Liguori J.A."/>
            <person name="Castellanos-Morales G."/>
            <person name="Gutierrez-Guerrero Y.T."/>
            <person name="Aguirre-Dugua X."/>
            <person name="Aguirre-Planter E."/>
            <person name="Tenaillon M.I."/>
            <person name="Lira-Saade R."/>
            <person name="Eguiarte L.E."/>
        </authorList>
    </citation>
    <scope>NUCLEOTIDE SEQUENCE [LARGE SCALE GENOMIC DNA]</scope>
    <source>
        <strain evidence="1">JBR-2021</strain>
    </source>
</reference>
<evidence type="ECO:0000313" key="2">
    <source>
        <dbReference type="Proteomes" id="UP000685013"/>
    </source>
</evidence>
<accession>A0AAV6MXA4</accession>
<name>A0AAV6MXA4_9ROSI</name>
<dbReference type="EMBL" id="JAGKQH010000011">
    <property type="protein sequence ID" value="KAG6588878.1"/>
    <property type="molecule type" value="Genomic_DNA"/>
</dbReference>
<dbReference type="Proteomes" id="UP000685013">
    <property type="component" value="Chromosome 11"/>
</dbReference>
<sequence length="93" mass="10487">MYQITTIRLLDRSRIQYSSLRSCPNLSHVANVERGPPLTNLTIYFTFCGTCSHPSPIARRFCSSIALGLLGFVRAWIAPIGSSPIRFKDRQDE</sequence>
<comment type="caution">
    <text evidence="1">The sequence shown here is derived from an EMBL/GenBank/DDBJ whole genome shotgun (WGS) entry which is preliminary data.</text>
</comment>